<dbReference type="Pfam" id="PF00890">
    <property type="entry name" value="FAD_binding_2"/>
    <property type="match status" value="1"/>
</dbReference>
<keyword evidence="9 14" id="KW-1133">Transmembrane helix</keyword>
<keyword evidence="7 14" id="KW-0812">Transmembrane</keyword>
<feature type="domain" description="Glucose-methanol-choline oxidoreductase N-terminal" evidence="15">
    <location>
        <begin position="269"/>
        <end position="477"/>
    </location>
</feature>
<evidence type="ECO:0000256" key="3">
    <source>
        <dbReference type="ARBA" id="ARBA00004370"/>
    </source>
</evidence>
<dbReference type="Proteomes" id="UP000266861">
    <property type="component" value="Unassembled WGS sequence"/>
</dbReference>
<organism evidence="18 19">
    <name type="scientific">Diversispora epigaea</name>
    <dbReference type="NCBI Taxonomy" id="1348612"/>
    <lineage>
        <taxon>Eukaryota</taxon>
        <taxon>Fungi</taxon>
        <taxon>Fungi incertae sedis</taxon>
        <taxon>Mucoromycota</taxon>
        <taxon>Glomeromycotina</taxon>
        <taxon>Glomeromycetes</taxon>
        <taxon>Diversisporales</taxon>
        <taxon>Diversisporaceae</taxon>
        <taxon>Diversispora</taxon>
    </lineage>
</organism>
<evidence type="ECO:0000256" key="11">
    <source>
        <dbReference type="ARBA" id="ARBA00023136"/>
    </source>
</evidence>
<dbReference type="AlphaFoldDB" id="A0A397JU70"/>
<evidence type="ECO:0000256" key="2">
    <source>
        <dbReference type="ARBA" id="ARBA00003842"/>
    </source>
</evidence>
<dbReference type="GO" id="GO:0016020">
    <property type="term" value="C:membrane"/>
    <property type="evidence" value="ECO:0007669"/>
    <property type="project" value="UniProtKB-SubCell"/>
</dbReference>
<evidence type="ECO:0000256" key="8">
    <source>
        <dbReference type="ARBA" id="ARBA00022827"/>
    </source>
</evidence>
<evidence type="ECO:0000256" key="10">
    <source>
        <dbReference type="ARBA" id="ARBA00023002"/>
    </source>
</evidence>
<evidence type="ECO:0000256" key="9">
    <source>
        <dbReference type="ARBA" id="ARBA00022989"/>
    </source>
</evidence>
<dbReference type="PANTHER" id="PTHR46056:SF12">
    <property type="entry name" value="LONG-CHAIN-ALCOHOL OXIDASE"/>
    <property type="match status" value="1"/>
</dbReference>
<evidence type="ECO:0000313" key="18">
    <source>
        <dbReference type="EMBL" id="RHZ88433.1"/>
    </source>
</evidence>
<accession>A0A397JU70</accession>
<evidence type="ECO:0000259" key="17">
    <source>
        <dbReference type="Pfam" id="PF05199"/>
    </source>
</evidence>
<keyword evidence="6" id="KW-0285">Flavoprotein</keyword>
<dbReference type="Pfam" id="PF05199">
    <property type="entry name" value="GMC_oxred_C"/>
    <property type="match status" value="1"/>
</dbReference>
<dbReference type="Gene3D" id="3.50.50.60">
    <property type="entry name" value="FAD/NAD(P)-binding domain"/>
    <property type="match status" value="2"/>
</dbReference>
<feature type="transmembrane region" description="Helical" evidence="14">
    <location>
        <begin position="6"/>
        <end position="23"/>
    </location>
</feature>
<reference evidence="18 19" key="1">
    <citation type="submission" date="2018-08" db="EMBL/GenBank/DDBJ databases">
        <title>Genome and evolution of the arbuscular mycorrhizal fungus Diversispora epigaea (formerly Glomus versiforme) and its bacterial endosymbionts.</title>
        <authorList>
            <person name="Sun X."/>
            <person name="Fei Z."/>
            <person name="Harrison M."/>
        </authorList>
    </citation>
    <scope>NUCLEOTIDE SEQUENCE [LARGE SCALE GENOMIC DNA]</scope>
    <source>
        <strain evidence="18 19">IT104</strain>
    </source>
</reference>
<keyword evidence="11 14" id="KW-0472">Membrane</keyword>
<comment type="caution">
    <text evidence="18">The sequence shown here is derived from an EMBL/GenBank/DDBJ whole genome shotgun (WGS) entry which is preliminary data.</text>
</comment>
<keyword evidence="8" id="KW-0274">FAD</keyword>
<dbReference type="Pfam" id="PF00732">
    <property type="entry name" value="GMC_oxred_N"/>
    <property type="match status" value="1"/>
</dbReference>
<evidence type="ECO:0000256" key="14">
    <source>
        <dbReference type="SAM" id="Phobius"/>
    </source>
</evidence>
<dbReference type="PIRSF" id="PIRSF028937">
    <property type="entry name" value="Lg_Ch_AO"/>
    <property type="match status" value="1"/>
</dbReference>
<feature type="domain" description="Glucose-methanol-choline oxidoreductase C-terminal" evidence="17">
    <location>
        <begin position="567"/>
        <end position="704"/>
    </location>
</feature>
<dbReference type="InterPro" id="IPR012400">
    <property type="entry name" value="Long_Oxdase"/>
</dbReference>
<evidence type="ECO:0000256" key="5">
    <source>
        <dbReference type="ARBA" id="ARBA00013125"/>
    </source>
</evidence>
<dbReference type="InterPro" id="IPR036188">
    <property type="entry name" value="FAD/NAD-bd_sf"/>
</dbReference>
<dbReference type="GO" id="GO:0050660">
    <property type="term" value="F:flavin adenine dinucleotide binding"/>
    <property type="evidence" value="ECO:0007669"/>
    <property type="project" value="InterPro"/>
</dbReference>
<comment type="function">
    <text evidence="2">Long-chain fatty alcohol oxidase involved in the omega-oxidation pathway of lipid degradation.</text>
</comment>
<feature type="domain" description="FAD-dependent oxidoreductase 2 FAD-binding" evidence="16">
    <location>
        <begin position="221"/>
        <end position="253"/>
    </location>
</feature>
<evidence type="ECO:0000259" key="16">
    <source>
        <dbReference type="Pfam" id="PF00890"/>
    </source>
</evidence>
<comment type="similarity">
    <text evidence="4 12">Belongs to the GMC oxidoreductase family.</text>
</comment>
<keyword evidence="19" id="KW-1185">Reference proteome</keyword>
<gene>
    <name evidence="18" type="ORF">Glove_22g154</name>
</gene>
<evidence type="ECO:0000256" key="6">
    <source>
        <dbReference type="ARBA" id="ARBA00022630"/>
    </source>
</evidence>
<evidence type="ECO:0000256" key="4">
    <source>
        <dbReference type="ARBA" id="ARBA00010790"/>
    </source>
</evidence>
<evidence type="ECO:0000313" key="19">
    <source>
        <dbReference type="Proteomes" id="UP000266861"/>
    </source>
</evidence>
<dbReference type="EMBL" id="PQFF01000020">
    <property type="protein sequence ID" value="RHZ88433.1"/>
    <property type="molecule type" value="Genomic_DNA"/>
</dbReference>
<dbReference type="SUPFAM" id="SSF51905">
    <property type="entry name" value="FAD/NAD(P)-binding domain"/>
    <property type="match status" value="1"/>
</dbReference>
<dbReference type="InterPro" id="IPR003953">
    <property type="entry name" value="FAD-dep_OxRdtase_2_FAD-bd"/>
</dbReference>
<comment type="subcellular location">
    <subcellularLocation>
        <location evidence="3">Membrane</location>
    </subcellularLocation>
</comment>
<comment type="catalytic activity">
    <reaction evidence="1 12">
        <text>a long-chain primary fatty alcohol + O2 = a long-chain fatty aldehyde + H2O2</text>
        <dbReference type="Rhea" id="RHEA:22756"/>
        <dbReference type="ChEBI" id="CHEBI:15379"/>
        <dbReference type="ChEBI" id="CHEBI:16240"/>
        <dbReference type="ChEBI" id="CHEBI:17176"/>
        <dbReference type="ChEBI" id="CHEBI:77396"/>
        <dbReference type="EC" id="1.1.3.20"/>
    </reaction>
</comment>
<dbReference type="PANTHER" id="PTHR46056">
    <property type="entry name" value="LONG-CHAIN-ALCOHOL OXIDASE"/>
    <property type="match status" value="1"/>
</dbReference>
<keyword evidence="10 12" id="KW-0560">Oxidoreductase</keyword>
<proteinExistence type="inferred from homology"/>
<dbReference type="STRING" id="1348612.A0A397JU70"/>
<dbReference type="InterPro" id="IPR007867">
    <property type="entry name" value="GMC_OxRtase_C"/>
</dbReference>
<feature type="active site" description="Proton acceptor" evidence="13">
    <location>
        <position position="652"/>
    </location>
</feature>
<dbReference type="OrthoDB" id="269227at2759"/>
<evidence type="ECO:0000256" key="13">
    <source>
        <dbReference type="PIRSR" id="PIRSR028937-1"/>
    </source>
</evidence>
<evidence type="ECO:0000256" key="1">
    <source>
        <dbReference type="ARBA" id="ARBA00000920"/>
    </source>
</evidence>
<dbReference type="InterPro" id="IPR000172">
    <property type="entry name" value="GMC_OxRdtase_N"/>
</dbReference>
<sequence>MLVYIIFLSLIFLISIYFLKLLNSPVKKIKPWKLDDYQIKVLKAFCGTILAELNDVEIESLLRTKTKIPIDSEKIREFGKFDLSKQDEFIELLINNLNRDLPEKLLSRLSKLFTLFTIRPISFLLTGHISLFYELSRKDREIVMQKWSKGNSIFRGLFKAFSGLILVTFWSSENSSIFNSTIGYPGPDPRMNSQLFTDNKSKFPIYDFIQIPPEGLELQFDVVVIGSGAGGGVMAAQLAKAGYKVLVIEKGKYYHQSELTLTQSDSPAKLYERGGMLSSENNSMGLLAGSTFGGGTTVNWSASFKLPNIVREEWASEGLDHFISKEFDNSMNAVTERMGVSTKAIVHDGKSKVLIEGCKQLNYHYADAPQNTAGAEHQCGWCLYGCRYGEKQGSLMTWLKDARDSGAEFVQDCYVKKVLIKNKKAIGVEAIVGNGERKLIVYSKKVIVSCGSLHSPALLKRSGLQNKNVGKNLFLHPGMCITGTFPDKEIKSYYGTIIPSYSDIYFDVYKKTRGHHYGAKIELAPFHPSYTTTIPWRSGLNHKQRMLQLNHLVPLVILGRDRYSGSVDVDDDGNPRIHYTISDYDSRSITEGVIAAVNILVAAGAKSIDVGFTELDEFVPTEDNPLQDPKLKSFIENIRKIGTKNCNMGSAHQMGTCRMGTDSSTSVINPRGKTWEIDNLYVADASVFPSSVGVNPTITVCSVAYSIANFIIKDDQIT</sequence>
<name>A0A397JU70_9GLOM</name>
<evidence type="ECO:0000259" key="15">
    <source>
        <dbReference type="Pfam" id="PF00732"/>
    </source>
</evidence>
<dbReference type="EC" id="1.1.3.20" evidence="5 12"/>
<evidence type="ECO:0000256" key="7">
    <source>
        <dbReference type="ARBA" id="ARBA00022692"/>
    </source>
</evidence>
<dbReference type="GO" id="GO:0046577">
    <property type="term" value="F:long-chain-alcohol oxidase activity"/>
    <property type="evidence" value="ECO:0007669"/>
    <property type="project" value="UniProtKB-EC"/>
</dbReference>
<protein>
    <recommendedName>
        <fullName evidence="5 12">Long-chain-alcohol oxidase</fullName>
        <ecNumber evidence="5 12">1.1.3.20</ecNumber>
    </recommendedName>
</protein>
<evidence type="ECO:0000256" key="12">
    <source>
        <dbReference type="PIRNR" id="PIRNR028937"/>
    </source>
</evidence>